<name>A0AAE0DJM1_9LECA</name>
<evidence type="ECO:0000256" key="1">
    <source>
        <dbReference type="SAM" id="MobiDB-lite"/>
    </source>
</evidence>
<sequence>MADQVVDSVPSYSSPSSTSILNKLPTKRIDAAVTAAAESGIPEQGEQTGGHNPTYAHFSHLPFLPLYSQAQHDLLAKQQALKEQRVKHMDATDPDKLLNGSQKATLSVVGHLSGGGSIVGVKRWERRLKGASVIASNRLMEQNKLIVFTRWTVPTTTPSWFVDVLEYRFLDPGSKMGWNVVMLKAGLASFSSAKKDGKVKLKLLKTDAKGLKSQKLWTKRWNYDPCEAVTFIDDDGKEVPMEIVARLQRACSSLEAQEVQKRFKKQWVVPVL</sequence>
<gene>
    <name evidence="2" type="ORF">OEA41_004161</name>
</gene>
<feature type="region of interest" description="Disordered" evidence="1">
    <location>
        <begin position="1"/>
        <end position="20"/>
    </location>
</feature>
<reference evidence="2" key="1">
    <citation type="submission" date="2022-11" db="EMBL/GenBank/DDBJ databases">
        <title>Chromosomal genome sequence assembly and mating type (MAT) locus characterization of the leprose asexual lichenized fungus Lepraria neglecta (Nyl.) Erichsen.</title>
        <authorList>
            <person name="Allen J.L."/>
            <person name="Pfeffer B."/>
        </authorList>
    </citation>
    <scope>NUCLEOTIDE SEQUENCE</scope>
    <source>
        <strain evidence="2">Allen 5258</strain>
    </source>
</reference>
<evidence type="ECO:0000313" key="3">
    <source>
        <dbReference type="Proteomes" id="UP001276659"/>
    </source>
</evidence>
<keyword evidence="3" id="KW-1185">Reference proteome</keyword>
<accession>A0AAE0DJM1</accession>
<evidence type="ECO:0000313" key="2">
    <source>
        <dbReference type="EMBL" id="KAK3172076.1"/>
    </source>
</evidence>
<feature type="compositionally biased region" description="Low complexity" evidence="1">
    <location>
        <begin position="1"/>
        <end position="19"/>
    </location>
</feature>
<dbReference type="EMBL" id="JASNWA010000008">
    <property type="protein sequence ID" value="KAK3172076.1"/>
    <property type="molecule type" value="Genomic_DNA"/>
</dbReference>
<dbReference type="AlphaFoldDB" id="A0AAE0DJM1"/>
<protein>
    <submittedName>
        <fullName evidence="2">Uncharacterized protein</fullName>
    </submittedName>
</protein>
<comment type="caution">
    <text evidence="2">The sequence shown here is derived from an EMBL/GenBank/DDBJ whole genome shotgun (WGS) entry which is preliminary data.</text>
</comment>
<proteinExistence type="predicted"/>
<dbReference type="Proteomes" id="UP001276659">
    <property type="component" value="Unassembled WGS sequence"/>
</dbReference>
<organism evidence="2 3">
    <name type="scientific">Lepraria neglecta</name>
    <dbReference type="NCBI Taxonomy" id="209136"/>
    <lineage>
        <taxon>Eukaryota</taxon>
        <taxon>Fungi</taxon>
        <taxon>Dikarya</taxon>
        <taxon>Ascomycota</taxon>
        <taxon>Pezizomycotina</taxon>
        <taxon>Lecanoromycetes</taxon>
        <taxon>OSLEUM clade</taxon>
        <taxon>Lecanoromycetidae</taxon>
        <taxon>Lecanorales</taxon>
        <taxon>Lecanorineae</taxon>
        <taxon>Stereocaulaceae</taxon>
        <taxon>Lepraria</taxon>
    </lineage>
</organism>